<evidence type="ECO:0000313" key="20">
    <source>
        <dbReference type="EMBL" id="MEK0083918.1"/>
    </source>
</evidence>
<dbReference type="InterPro" id="IPR036890">
    <property type="entry name" value="HATPase_C_sf"/>
</dbReference>
<evidence type="ECO:0000256" key="9">
    <source>
        <dbReference type="ARBA" id="ARBA00022737"/>
    </source>
</evidence>
<dbReference type="PROSITE" id="PS50112">
    <property type="entry name" value="PAS"/>
    <property type="match status" value="2"/>
</dbReference>
<feature type="domain" description="PAC" evidence="19">
    <location>
        <begin position="465"/>
        <end position="515"/>
    </location>
</feature>
<evidence type="ECO:0000256" key="13">
    <source>
        <dbReference type="ARBA" id="ARBA00022991"/>
    </source>
</evidence>
<keyword evidence="11" id="KW-0418">Kinase</keyword>
<dbReference type="CDD" id="cd19410">
    <property type="entry name" value="HK9-like_sensor"/>
    <property type="match status" value="1"/>
</dbReference>
<keyword evidence="13" id="KW-0157">Chromophore</keyword>
<evidence type="ECO:0000256" key="16">
    <source>
        <dbReference type="SAM" id="Coils"/>
    </source>
</evidence>
<keyword evidence="9" id="KW-0677">Repeat</keyword>
<keyword evidence="4" id="KW-0597">Phosphoprotein</keyword>
<keyword evidence="3" id="KW-0600">Photoreceptor protein</keyword>
<evidence type="ECO:0000256" key="5">
    <source>
        <dbReference type="ARBA" id="ARBA00022606"/>
    </source>
</evidence>
<name>A0ABU8XRS4_9PROT</name>
<dbReference type="PANTHER" id="PTHR41523:SF8">
    <property type="entry name" value="ETHYLENE RESPONSE SENSOR PROTEIN"/>
    <property type="match status" value="1"/>
</dbReference>
<evidence type="ECO:0000256" key="11">
    <source>
        <dbReference type="ARBA" id="ARBA00022777"/>
    </source>
</evidence>
<dbReference type="Pfam" id="PF07536">
    <property type="entry name" value="HWE_HK"/>
    <property type="match status" value="1"/>
</dbReference>
<dbReference type="InterPro" id="IPR013767">
    <property type="entry name" value="PAS_fold"/>
</dbReference>
<dbReference type="SUPFAM" id="SSF55874">
    <property type="entry name" value="ATPase domain of HSP90 chaperone/DNA topoisomerase II/histidine kinase"/>
    <property type="match status" value="1"/>
</dbReference>
<feature type="coiled-coil region" evidence="16">
    <location>
        <begin position="369"/>
        <end position="400"/>
    </location>
</feature>
<dbReference type="NCBIfam" id="TIGR00229">
    <property type="entry name" value="sensory_box"/>
    <property type="match status" value="2"/>
</dbReference>
<dbReference type="SMART" id="SM00086">
    <property type="entry name" value="PAC"/>
    <property type="match status" value="2"/>
</dbReference>
<gene>
    <name evidence="20" type="ORF">U1T56_12215</name>
</gene>
<dbReference type="InterPro" id="IPR001610">
    <property type="entry name" value="PAC"/>
</dbReference>
<sequence>MPIRTRAGGAAAGQGDTRLGWMRWRAAARRSAHSAPEPFFGAALGAGALLLLALALLAGSALTANVTLTRLRDHRAEMVRSNAILRGLAELEAHIRRAETGQRGYILTGERRYLVPYEQAIGRIRADLDRLRGLVRHPAQIARLQELTSLIDAELAELARVVALRAQSFDAALAAMRTDLGQKLMEEIAAAIERMTAVGQELLAERAAHEEASAARIARMTALQGVLAMASALFGVILLARRRVQARMLDSEARLRAVVDTAADGILTIDERGTIETANPAVAKLFGYAPAELIGRNVRVLMPEPYRTAHDGYLERYCRTGERRVIGIGREVLGLRKDGSTFPIELAVTETRVAGKRLFTGIVRDITERKRAEAALARSEARLRAELAASEARYQRLVDTSPDPILIHEMDGRIVYLNPAYMRLHGATRVEQLLGRPLFELVHPADHHLIREYQGRIAAEGGTQPPIEVRTRRLDGSEVPVEAHPTPITWGERRAALVVLRDVTERKQAEARQALLRRELNHRVKNILAVVQSVALMTGKGAETVGAFLQAFDGRLQALAGANELLVRDGWQATGLAALLRQALLPHGLEEGRFALRVASLPVSAALAQDLALALHELATNAVKYGALSVPEGRVVIEAGPVEDGTALRLVWREEGGPPVTAPARQGFGTRLLGQLFARQHGGSVTLDWQARGLVCRTEVPLAAAA</sequence>
<dbReference type="Gene3D" id="3.30.565.10">
    <property type="entry name" value="Histidine kinase-like ATPase, C-terminal domain"/>
    <property type="match status" value="1"/>
</dbReference>
<proteinExistence type="predicted"/>
<organism evidence="20 21">
    <name type="scientific">Benzoatithermus flavus</name>
    <dbReference type="NCBI Taxonomy" id="3108223"/>
    <lineage>
        <taxon>Bacteria</taxon>
        <taxon>Pseudomonadati</taxon>
        <taxon>Pseudomonadota</taxon>
        <taxon>Alphaproteobacteria</taxon>
        <taxon>Geminicoccales</taxon>
        <taxon>Geminicoccaceae</taxon>
        <taxon>Benzoatithermus</taxon>
    </lineage>
</organism>
<evidence type="ECO:0000259" key="18">
    <source>
        <dbReference type="PROSITE" id="PS50112"/>
    </source>
</evidence>
<dbReference type="EC" id="2.7.13.3" evidence="2"/>
<dbReference type="Gene3D" id="3.30.450.20">
    <property type="entry name" value="PAS domain"/>
    <property type="match status" value="2"/>
</dbReference>
<keyword evidence="7" id="KW-0288">FMN</keyword>
<dbReference type="PROSITE" id="PS50113">
    <property type="entry name" value="PAC"/>
    <property type="match status" value="2"/>
</dbReference>
<dbReference type="Pfam" id="PF00989">
    <property type="entry name" value="PAS"/>
    <property type="match status" value="2"/>
</dbReference>
<evidence type="ECO:0000256" key="14">
    <source>
        <dbReference type="ARBA" id="ARBA00023026"/>
    </source>
</evidence>
<evidence type="ECO:0000256" key="6">
    <source>
        <dbReference type="ARBA" id="ARBA00022630"/>
    </source>
</evidence>
<dbReference type="SUPFAM" id="SSF55785">
    <property type="entry name" value="PYP-like sensor domain (PAS domain)"/>
    <property type="match status" value="2"/>
</dbReference>
<evidence type="ECO:0000256" key="17">
    <source>
        <dbReference type="SAM" id="Phobius"/>
    </source>
</evidence>
<accession>A0ABU8XRS4</accession>
<keyword evidence="12" id="KW-0067">ATP-binding</keyword>
<keyword evidence="15" id="KW-0675">Receptor</keyword>
<dbReference type="InterPro" id="IPR011102">
    <property type="entry name" value="Sig_transdc_His_kinase_HWE"/>
</dbReference>
<dbReference type="InterPro" id="IPR007891">
    <property type="entry name" value="CHASE3"/>
</dbReference>
<dbReference type="Pfam" id="PF05227">
    <property type="entry name" value="CHASE3"/>
    <property type="match status" value="1"/>
</dbReference>
<keyword evidence="6" id="KW-0285">Flavoprotein</keyword>
<evidence type="ECO:0000256" key="1">
    <source>
        <dbReference type="ARBA" id="ARBA00000085"/>
    </source>
</evidence>
<evidence type="ECO:0000256" key="4">
    <source>
        <dbReference type="ARBA" id="ARBA00022553"/>
    </source>
</evidence>
<reference evidence="20 21" key="1">
    <citation type="submission" date="2024-01" db="EMBL/GenBank/DDBJ databases">
        <title>Multi-omics insights into the function and evolution of sodium benzoate biodegradation pathways in Benzoatithermus flavus gen. nov., sp. nov. from hot spring.</title>
        <authorList>
            <person name="Hu C.-J."/>
            <person name="Li W.-J."/>
        </authorList>
    </citation>
    <scope>NUCLEOTIDE SEQUENCE [LARGE SCALE GENOMIC DNA]</scope>
    <source>
        <strain evidence="20 21">SYSU G07066</strain>
    </source>
</reference>
<dbReference type="EMBL" id="JBBLZC010000011">
    <property type="protein sequence ID" value="MEK0083918.1"/>
    <property type="molecule type" value="Genomic_DNA"/>
</dbReference>
<dbReference type="PANTHER" id="PTHR41523">
    <property type="entry name" value="TWO-COMPONENT SYSTEM SENSOR PROTEIN"/>
    <property type="match status" value="1"/>
</dbReference>
<keyword evidence="21" id="KW-1185">Reference proteome</keyword>
<evidence type="ECO:0000256" key="2">
    <source>
        <dbReference type="ARBA" id="ARBA00012438"/>
    </source>
</evidence>
<keyword evidence="16" id="KW-0175">Coiled coil</keyword>
<keyword evidence="8" id="KW-0808">Transferase</keyword>
<evidence type="ECO:0000256" key="10">
    <source>
        <dbReference type="ARBA" id="ARBA00022741"/>
    </source>
</evidence>
<evidence type="ECO:0000259" key="19">
    <source>
        <dbReference type="PROSITE" id="PS50113"/>
    </source>
</evidence>
<feature type="domain" description="PAC" evidence="19">
    <location>
        <begin position="328"/>
        <end position="378"/>
    </location>
</feature>
<dbReference type="InterPro" id="IPR035965">
    <property type="entry name" value="PAS-like_dom_sf"/>
</dbReference>
<protein>
    <recommendedName>
        <fullName evidence="2">histidine kinase</fullName>
        <ecNumber evidence="2">2.7.13.3</ecNumber>
    </recommendedName>
</protein>
<evidence type="ECO:0000256" key="7">
    <source>
        <dbReference type="ARBA" id="ARBA00022643"/>
    </source>
</evidence>
<feature type="transmembrane region" description="Helical" evidence="17">
    <location>
        <begin position="222"/>
        <end position="240"/>
    </location>
</feature>
<dbReference type="InterPro" id="IPR000700">
    <property type="entry name" value="PAS-assoc_C"/>
</dbReference>
<dbReference type="InterPro" id="IPR000014">
    <property type="entry name" value="PAS"/>
</dbReference>
<keyword evidence="17" id="KW-0472">Membrane</keyword>
<dbReference type="CDD" id="cd00130">
    <property type="entry name" value="PAS"/>
    <property type="match status" value="2"/>
</dbReference>
<comment type="catalytic activity">
    <reaction evidence="1">
        <text>ATP + protein L-histidine = ADP + protein N-phospho-L-histidine.</text>
        <dbReference type="EC" id="2.7.13.3"/>
    </reaction>
</comment>
<dbReference type="SMART" id="SM00911">
    <property type="entry name" value="HWE_HK"/>
    <property type="match status" value="1"/>
</dbReference>
<evidence type="ECO:0000256" key="3">
    <source>
        <dbReference type="ARBA" id="ARBA00022543"/>
    </source>
</evidence>
<feature type="domain" description="PAS" evidence="18">
    <location>
        <begin position="390"/>
        <end position="461"/>
    </location>
</feature>
<keyword evidence="17" id="KW-1133">Transmembrane helix</keyword>
<dbReference type="SMART" id="SM00091">
    <property type="entry name" value="PAS"/>
    <property type="match status" value="2"/>
</dbReference>
<keyword evidence="17" id="KW-0812">Transmembrane</keyword>
<keyword evidence="5" id="KW-0716">Sensory transduction</keyword>
<evidence type="ECO:0000256" key="12">
    <source>
        <dbReference type="ARBA" id="ARBA00022840"/>
    </source>
</evidence>
<dbReference type="Proteomes" id="UP001375743">
    <property type="component" value="Unassembled WGS sequence"/>
</dbReference>
<keyword evidence="14" id="KW-0843">Virulence</keyword>
<comment type="caution">
    <text evidence="20">The sequence shown here is derived from an EMBL/GenBank/DDBJ whole genome shotgun (WGS) entry which is preliminary data.</text>
</comment>
<evidence type="ECO:0000256" key="8">
    <source>
        <dbReference type="ARBA" id="ARBA00022679"/>
    </source>
</evidence>
<keyword evidence="10" id="KW-0547">Nucleotide-binding</keyword>
<evidence type="ECO:0000313" key="21">
    <source>
        <dbReference type="Proteomes" id="UP001375743"/>
    </source>
</evidence>
<evidence type="ECO:0000256" key="15">
    <source>
        <dbReference type="ARBA" id="ARBA00023170"/>
    </source>
</evidence>
<feature type="domain" description="PAS" evidence="18">
    <location>
        <begin position="251"/>
        <end position="321"/>
    </location>
</feature>